<gene>
    <name evidence="1" type="ordered locus">Spiaf_1918</name>
</gene>
<dbReference type="PATRIC" id="fig|889378.3.peg.1904"/>
<reference evidence="2" key="1">
    <citation type="journal article" date="2013" name="Stand. Genomic Sci.">
        <title>Complete genome sequence of the halophilic bacterium Spirochaeta africana type strain (Z-7692(T)) from the alkaline Lake Magadi in the East African Rift.</title>
        <authorList>
            <person name="Liolos K."/>
            <person name="Abt B."/>
            <person name="Scheuner C."/>
            <person name="Teshima H."/>
            <person name="Held B."/>
            <person name="Lapidus A."/>
            <person name="Nolan M."/>
            <person name="Lucas S."/>
            <person name="Deshpande S."/>
            <person name="Cheng J.F."/>
            <person name="Tapia R."/>
            <person name="Goodwin L.A."/>
            <person name="Pitluck S."/>
            <person name="Pagani I."/>
            <person name="Ivanova N."/>
            <person name="Mavromatis K."/>
            <person name="Mikhailova N."/>
            <person name="Huntemann M."/>
            <person name="Pati A."/>
            <person name="Chen A."/>
            <person name="Palaniappan K."/>
            <person name="Land M."/>
            <person name="Rohde M."/>
            <person name="Tindall B.J."/>
            <person name="Detter J.C."/>
            <person name="Goker M."/>
            <person name="Bristow J."/>
            <person name="Eisen J.A."/>
            <person name="Markowitz V."/>
            <person name="Hugenholtz P."/>
            <person name="Woyke T."/>
            <person name="Klenk H.P."/>
            <person name="Kyrpides N.C."/>
        </authorList>
    </citation>
    <scope>NUCLEOTIDE SEQUENCE</scope>
    <source>
        <strain evidence="2">ATCC 700263 / DSM 8902 / Z-7692</strain>
    </source>
</reference>
<dbReference type="AlphaFoldDB" id="H9UKC7"/>
<dbReference type="KEGG" id="sfc:Spiaf_1918"/>
<proteinExistence type="predicted"/>
<dbReference type="InterPro" id="IPR015943">
    <property type="entry name" value="WD40/YVTN_repeat-like_dom_sf"/>
</dbReference>
<name>H9UKC7_SPIAZ</name>
<evidence type="ECO:0000313" key="1">
    <source>
        <dbReference type="EMBL" id="AFG37970.1"/>
    </source>
</evidence>
<dbReference type="HOGENOM" id="CLU_484760_0_0_12"/>
<keyword evidence="2" id="KW-1185">Reference proteome</keyword>
<dbReference type="STRING" id="889378.Spiaf_1918"/>
<sequence length="562" mass="60807">MSFGRTPLPGLLLAVLIAASSLFPMQTSAQERYRWRYTPRGHVPGPAVVLPERRLIALHADDGQLHLLDYRGNRVGRVPLLLRPGPDLKVLGDDRLQTQLYDGGTAAISLTHGVLWHRSATAVFAVPDRPERVFAPVATDNGFSLMFADDILAGVSPRGRIVWRDRTASPLATQPAAWQGGVVYGTESGTVVWTAWDGTQISLREFSAPVVGLAGLSATVMAAGLQIDPDRIGLVLLDPDGTVLQSRELSGRLLSLQRLPQGDLRSAVLVHTDRGLTLWDAERDRVEQHQTSLQHVLPMADGTVIGIGAGGRLLQLDIGVGVLWHGQVPEAPAVLRASSLDNGLLLTHEQRWTLHAFRAPRPAPVPTAGSRQIPRHPSARVLQGYLDDRRYPAVFQALQAVGPADRMAGRAQDHSRILLQLAAPESGVPVQFRIEAVTQLSRSGGLREAHELRLLSRRERDPLVRAAHIRAQGLLGTDGAALSAIADILASETAGGADPGVAAAVLEAMPLLWPYLAPRDRERAASSLDLISHTAYPPEVRRSAAALKRRLHTGVLLQNRLR</sequence>
<dbReference type="Proteomes" id="UP000007383">
    <property type="component" value="Chromosome"/>
</dbReference>
<dbReference type="SUPFAM" id="SSF50998">
    <property type="entry name" value="Quinoprotein alcohol dehydrogenase-like"/>
    <property type="match status" value="1"/>
</dbReference>
<dbReference type="EMBL" id="CP003282">
    <property type="protein sequence ID" value="AFG37970.1"/>
    <property type="molecule type" value="Genomic_DNA"/>
</dbReference>
<dbReference type="RefSeq" id="WP_014455953.1">
    <property type="nucleotide sequence ID" value="NC_017098.1"/>
</dbReference>
<dbReference type="InterPro" id="IPR011047">
    <property type="entry name" value="Quinoprotein_ADH-like_sf"/>
</dbReference>
<evidence type="ECO:0000313" key="2">
    <source>
        <dbReference type="Proteomes" id="UP000007383"/>
    </source>
</evidence>
<protein>
    <submittedName>
        <fullName evidence="1">Uncharacterized protein</fullName>
    </submittedName>
</protein>
<accession>H9UKC7</accession>
<dbReference type="Gene3D" id="2.130.10.10">
    <property type="entry name" value="YVTN repeat-like/Quinoprotein amine dehydrogenase"/>
    <property type="match status" value="1"/>
</dbReference>
<organism evidence="1 2">
    <name type="scientific">Spirochaeta africana (strain ATCC 700263 / DSM 8902 / Z-7692)</name>
    <dbReference type="NCBI Taxonomy" id="889378"/>
    <lineage>
        <taxon>Bacteria</taxon>
        <taxon>Pseudomonadati</taxon>
        <taxon>Spirochaetota</taxon>
        <taxon>Spirochaetia</taxon>
        <taxon>Spirochaetales</taxon>
        <taxon>Spirochaetaceae</taxon>
        <taxon>Spirochaeta</taxon>
    </lineage>
</organism>